<gene>
    <name evidence="2" type="ORF">D9619_004073</name>
</gene>
<feature type="compositionally biased region" description="Low complexity" evidence="1">
    <location>
        <begin position="17"/>
        <end position="40"/>
    </location>
</feature>
<comment type="caution">
    <text evidence="2">The sequence shown here is derived from an EMBL/GenBank/DDBJ whole genome shotgun (WGS) entry which is preliminary data.</text>
</comment>
<evidence type="ECO:0000313" key="2">
    <source>
        <dbReference type="EMBL" id="KAF5327396.1"/>
    </source>
</evidence>
<feature type="compositionally biased region" description="Acidic residues" evidence="1">
    <location>
        <begin position="1"/>
        <end position="16"/>
    </location>
</feature>
<evidence type="ECO:0000256" key="1">
    <source>
        <dbReference type="SAM" id="MobiDB-lite"/>
    </source>
</evidence>
<organism evidence="2 3">
    <name type="scientific">Psilocybe cf. subviscida</name>
    <dbReference type="NCBI Taxonomy" id="2480587"/>
    <lineage>
        <taxon>Eukaryota</taxon>
        <taxon>Fungi</taxon>
        <taxon>Dikarya</taxon>
        <taxon>Basidiomycota</taxon>
        <taxon>Agaricomycotina</taxon>
        <taxon>Agaricomycetes</taxon>
        <taxon>Agaricomycetidae</taxon>
        <taxon>Agaricales</taxon>
        <taxon>Agaricineae</taxon>
        <taxon>Strophariaceae</taxon>
        <taxon>Psilocybe</taxon>
    </lineage>
</organism>
<dbReference type="AlphaFoldDB" id="A0A8H5BQJ3"/>
<reference evidence="2 3" key="1">
    <citation type="journal article" date="2020" name="ISME J.">
        <title>Uncovering the hidden diversity of litter-decomposition mechanisms in mushroom-forming fungi.</title>
        <authorList>
            <person name="Floudas D."/>
            <person name="Bentzer J."/>
            <person name="Ahren D."/>
            <person name="Johansson T."/>
            <person name="Persson P."/>
            <person name="Tunlid A."/>
        </authorList>
    </citation>
    <scope>NUCLEOTIDE SEQUENCE [LARGE SCALE GENOMIC DNA]</scope>
    <source>
        <strain evidence="2 3">CBS 101986</strain>
    </source>
</reference>
<keyword evidence="3" id="KW-1185">Reference proteome</keyword>
<sequence length="130" mass="14813">MEMEVQTDTVEEEVEVSLEPSCSPSSTPKESMASSSSVIVPPIPKPSTKHLADQFNEPRAYNQVSEADKEEREWWAAADMLKKWHNGLQIPLVARRSRCALRDSRTLESHQAQARRRLHGHQTPHRCLDI</sequence>
<feature type="compositionally biased region" description="Basic residues" evidence="1">
    <location>
        <begin position="113"/>
        <end position="124"/>
    </location>
</feature>
<dbReference type="Proteomes" id="UP000567179">
    <property type="component" value="Unassembled WGS sequence"/>
</dbReference>
<feature type="region of interest" description="Disordered" evidence="1">
    <location>
        <begin position="110"/>
        <end position="130"/>
    </location>
</feature>
<evidence type="ECO:0000313" key="3">
    <source>
        <dbReference type="Proteomes" id="UP000567179"/>
    </source>
</evidence>
<dbReference type="EMBL" id="JAACJJ010000014">
    <property type="protein sequence ID" value="KAF5327396.1"/>
    <property type="molecule type" value="Genomic_DNA"/>
</dbReference>
<protein>
    <submittedName>
        <fullName evidence="2">Uncharacterized protein</fullName>
    </submittedName>
</protein>
<feature type="region of interest" description="Disordered" evidence="1">
    <location>
        <begin position="1"/>
        <end position="51"/>
    </location>
</feature>
<name>A0A8H5BQJ3_9AGAR</name>
<accession>A0A8H5BQJ3</accession>
<proteinExistence type="predicted"/>